<gene>
    <name evidence="1" type="ORF">BATDEDRAFT_27785</name>
</gene>
<keyword evidence="2" id="KW-1185">Reference proteome</keyword>
<dbReference type="InParanoid" id="F4PC35"/>
<dbReference type="RefSeq" id="XP_006682159.1">
    <property type="nucleotide sequence ID" value="XM_006682096.1"/>
</dbReference>
<accession>F4PC35</accession>
<dbReference type="EMBL" id="GL882893">
    <property type="protein sequence ID" value="EGF77154.1"/>
    <property type="molecule type" value="Genomic_DNA"/>
</dbReference>
<evidence type="ECO:0000313" key="1">
    <source>
        <dbReference type="EMBL" id="EGF77154.1"/>
    </source>
</evidence>
<reference evidence="1 2" key="1">
    <citation type="submission" date="2009-12" db="EMBL/GenBank/DDBJ databases">
        <title>The draft genome of Batrachochytrium dendrobatidis.</title>
        <authorList>
            <consortium name="US DOE Joint Genome Institute (JGI-PGF)"/>
            <person name="Kuo A."/>
            <person name="Salamov A."/>
            <person name="Schmutz J."/>
            <person name="Lucas S."/>
            <person name="Pitluck S."/>
            <person name="Rosenblum E."/>
            <person name="Stajich J."/>
            <person name="Eisen M."/>
            <person name="Grigoriev I.V."/>
        </authorList>
    </citation>
    <scope>NUCLEOTIDE SEQUENCE [LARGE SCALE GENOMIC DNA]</scope>
    <source>
        <strain evidence="2">JAM81 / FGSC 10211</strain>
    </source>
</reference>
<dbReference type="Proteomes" id="UP000007241">
    <property type="component" value="Unassembled WGS sequence"/>
</dbReference>
<protein>
    <submittedName>
        <fullName evidence="1">Uncharacterized protein</fullName>
    </submittedName>
</protein>
<sequence>MCVSATKLQFMTHPHDPTCQIMYHESKIDQKPDHAWCDVTMIMVECVGIDNRYTMHMTGTYIFECGLVGARLIMQSHRCNDPVAWCDTVVRAIQYPDICSVEHDESVVRVASYQLVIRNQSVVTTETNCCIASASRFQDISESRSVASSRIRNSLDGGSESRICQYCHYCKSMEWNGVMAVVCVAPPDMTRAAANVISKRSSILSGQCYHVKSSVWLSDTVDVYIPEQYVHEVVKHTVRMSLDACVDSFCSCRSSWIDRQATVQTTVRVAGCLRSNKTLFAHKFANADCQT</sequence>
<dbReference type="GeneID" id="18239422"/>
<dbReference type="HOGENOM" id="CLU_956407_0_0_1"/>
<name>F4PC35_BATDJ</name>
<organism evidence="1 2">
    <name type="scientific">Batrachochytrium dendrobatidis (strain JAM81 / FGSC 10211)</name>
    <name type="common">Frog chytrid fungus</name>
    <dbReference type="NCBI Taxonomy" id="684364"/>
    <lineage>
        <taxon>Eukaryota</taxon>
        <taxon>Fungi</taxon>
        <taxon>Fungi incertae sedis</taxon>
        <taxon>Chytridiomycota</taxon>
        <taxon>Chytridiomycota incertae sedis</taxon>
        <taxon>Chytridiomycetes</taxon>
        <taxon>Rhizophydiales</taxon>
        <taxon>Rhizophydiales incertae sedis</taxon>
        <taxon>Batrachochytrium</taxon>
    </lineage>
</organism>
<proteinExistence type="predicted"/>
<dbReference type="AlphaFoldDB" id="F4PC35"/>
<evidence type="ECO:0000313" key="2">
    <source>
        <dbReference type="Proteomes" id="UP000007241"/>
    </source>
</evidence>